<evidence type="ECO:0000256" key="1">
    <source>
        <dbReference type="ARBA" id="ARBA00022908"/>
    </source>
</evidence>
<dbReference type="AlphaFoldDB" id="A0A345X0B8"/>
<dbReference type="PANTHER" id="PTHR30349:SF64">
    <property type="entry name" value="PROPHAGE INTEGRASE INTD-RELATED"/>
    <property type="match status" value="1"/>
</dbReference>
<proteinExistence type="predicted"/>
<keyword evidence="1" id="KW-0229">DNA integration</keyword>
<dbReference type="InterPro" id="IPR013762">
    <property type="entry name" value="Integrase-like_cat_sf"/>
</dbReference>
<dbReference type="GO" id="GO:0015074">
    <property type="term" value="P:DNA integration"/>
    <property type="evidence" value="ECO:0007669"/>
    <property type="project" value="UniProtKB-KW"/>
</dbReference>
<evidence type="ECO:0000313" key="4">
    <source>
        <dbReference type="EMBL" id="AXJ99920.1"/>
    </source>
</evidence>
<dbReference type="InterPro" id="IPR050090">
    <property type="entry name" value="Tyrosine_recombinase_XerCD"/>
</dbReference>
<reference evidence="4" key="1">
    <citation type="submission" date="2017-11" db="EMBL/GenBank/DDBJ databases">
        <title>New MCR-3 variant found in Brazil with an unknown mechanism of acquisition.</title>
        <authorList>
            <person name="Kieffer N."/>
            <person name="Nordmann P."/>
            <person name="Poirel L."/>
        </authorList>
    </citation>
    <scope>NUCLEOTIDE SEQUENCE</scope>
    <source>
        <strain evidence="4">I112</strain>
    </source>
</reference>
<dbReference type="GO" id="GO:0006310">
    <property type="term" value="P:DNA recombination"/>
    <property type="evidence" value="ECO:0007669"/>
    <property type="project" value="UniProtKB-KW"/>
</dbReference>
<keyword evidence="2" id="KW-0233">DNA recombination</keyword>
<name>A0A345X0B8_ECOLX</name>
<dbReference type="InterPro" id="IPR011010">
    <property type="entry name" value="DNA_brk_join_enz"/>
</dbReference>
<dbReference type="PROSITE" id="PS51898">
    <property type="entry name" value="TYR_RECOMBINASE"/>
    <property type="match status" value="1"/>
</dbReference>
<protein>
    <submittedName>
        <fullName evidence="4">Site-specific integrase</fullName>
    </submittedName>
</protein>
<evidence type="ECO:0000256" key="2">
    <source>
        <dbReference type="ARBA" id="ARBA00023172"/>
    </source>
</evidence>
<dbReference type="GO" id="GO:0003677">
    <property type="term" value="F:DNA binding"/>
    <property type="evidence" value="ECO:0007669"/>
    <property type="project" value="InterPro"/>
</dbReference>
<dbReference type="InterPro" id="IPR002104">
    <property type="entry name" value="Integrase_catalytic"/>
</dbReference>
<dbReference type="SUPFAM" id="SSF56349">
    <property type="entry name" value="DNA breaking-rejoining enzymes"/>
    <property type="match status" value="1"/>
</dbReference>
<feature type="domain" description="Tyr recombinase" evidence="3">
    <location>
        <begin position="252"/>
        <end position="459"/>
    </location>
</feature>
<organism evidence="4">
    <name type="scientific">Escherichia coli</name>
    <dbReference type="NCBI Taxonomy" id="562"/>
    <lineage>
        <taxon>Bacteria</taxon>
        <taxon>Pseudomonadati</taxon>
        <taxon>Pseudomonadota</taxon>
        <taxon>Gammaproteobacteria</taxon>
        <taxon>Enterobacterales</taxon>
        <taxon>Enterobacteriaceae</taxon>
        <taxon>Escherichia</taxon>
    </lineage>
</organism>
<dbReference type="Gene3D" id="1.10.443.10">
    <property type="entry name" value="Intergrase catalytic core"/>
    <property type="match status" value="1"/>
</dbReference>
<sequence>MSSSSNSKARVLNVQINLGLRPHFILDENQQYVTDEHGLREIAYHTDRVIDRFPLIYCSARIDLCCELNLFLIQRFTGEFSMRRNMDQDHLGADSEGTRARAMGQPISLKTVRSLADSLLPFVNWLVLEDADWQEVVAEPLVITEESLDLVPIWRYRNNVYKRVKAGEISYSTGRNRVNVVTSFYQWSHINKRIGILPFELINKVIPRKRKDGHIDMLLGMSLSPLRGLPVFTTSMALPKMITQKKKSSADKLMPYNNYELALLMGSDVLRKNDTYRLWAKLGYMVGLREFECLMLNRDFVRNPVDSNQPGWYLSFKGKLGKERTVFVTKQLMHEMWDYINTKQYARRLNKFQAENGVDEVIPLFINNRGHRMSDGSPSNIVELVRKEMEAKGLGRLCRSFHDLRSTFATNLAAFLIQAGKSESYIKYKLMSLLGHSDFETTKQYINFVNNEGFEKTMLEWVETVYGSTKELLTKEGAGNVS</sequence>
<dbReference type="EMBL" id="MG491669">
    <property type="protein sequence ID" value="AXJ99920.1"/>
    <property type="molecule type" value="Genomic_DNA"/>
</dbReference>
<dbReference type="PANTHER" id="PTHR30349">
    <property type="entry name" value="PHAGE INTEGRASE-RELATED"/>
    <property type="match status" value="1"/>
</dbReference>
<accession>A0A345X0B8</accession>
<dbReference type="CDD" id="cd00397">
    <property type="entry name" value="DNA_BRE_C"/>
    <property type="match status" value="1"/>
</dbReference>
<evidence type="ECO:0000259" key="3">
    <source>
        <dbReference type="PROSITE" id="PS51898"/>
    </source>
</evidence>
<dbReference type="RefSeq" id="WP_334394949.1">
    <property type="nucleotide sequence ID" value="NZ_JAJLML010000047.1"/>
</dbReference>
<dbReference type="Pfam" id="PF00589">
    <property type="entry name" value="Phage_integrase"/>
    <property type="match status" value="1"/>
</dbReference>